<dbReference type="Pfam" id="PF00875">
    <property type="entry name" value="DNA_photolyase"/>
    <property type="match status" value="1"/>
</dbReference>
<feature type="binding site" evidence="3">
    <location>
        <begin position="446"/>
        <end position="448"/>
    </location>
    <ligand>
        <name>FAD</name>
        <dbReference type="ChEBI" id="CHEBI:57692"/>
    </ligand>
</feature>
<evidence type="ECO:0000256" key="1">
    <source>
        <dbReference type="ARBA" id="ARBA00022630"/>
    </source>
</evidence>
<evidence type="ECO:0000256" key="3">
    <source>
        <dbReference type="PIRSR" id="PIRSR602081-1"/>
    </source>
</evidence>
<evidence type="ECO:0000313" key="6">
    <source>
        <dbReference type="EMBL" id="KGF18140.1"/>
    </source>
</evidence>
<dbReference type="SUPFAM" id="SSF52425">
    <property type="entry name" value="Cryptochrome/photolyase, N-terminal domain"/>
    <property type="match status" value="1"/>
</dbReference>
<comment type="caution">
    <text evidence="6">The sequence shown here is derived from an EMBL/GenBank/DDBJ whole genome shotgun (WGS) entry which is preliminary data.</text>
</comment>
<dbReference type="Pfam" id="PF03441">
    <property type="entry name" value="FAD_binding_7"/>
    <property type="match status" value="1"/>
</dbReference>
<dbReference type="Gene3D" id="1.25.40.80">
    <property type="match status" value="1"/>
</dbReference>
<keyword evidence="1 3" id="KW-0285">Flavoprotein</keyword>
<dbReference type="GO" id="GO:0009416">
    <property type="term" value="P:response to light stimulus"/>
    <property type="evidence" value="ECO:0007669"/>
    <property type="project" value="TreeGrafter"/>
</dbReference>
<feature type="domain" description="Photolyase/cryptochrome alpha/beta" evidence="5">
    <location>
        <begin position="7"/>
        <end position="144"/>
    </location>
</feature>
<dbReference type="Gene3D" id="1.10.579.10">
    <property type="entry name" value="DNA Cyclobutane Dipyrimidine Photolyase, subunit A, domain 3"/>
    <property type="match status" value="1"/>
</dbReference>
<dbReference type="PANTHER" id="PTHR11455:SF9">
    <property type="entry name" value="CRYPTOCHROME CIRCADIAN CLOCK 5 ISOFORM X1"/>
    <property type="match status" value="1"/>
</dbReference>
<comment type="cofactor">
    <cofactor evidence="3">
        <name>FAD</name>
        <dbReference type="ChEBI" id="CHEBI:57692"/>
    </cofactor>
    <text evidence="3">Binds 1 FAD per subunit.</text>
</comment>
<dbReference type="GO" id="GO:0003904">
    <property type="term" value="F:deoxyribodipyrimidine photo-lyase activity"/>
    <property type="evidence" value="ECO:0007669"/>
    <property type="project" value="TreeGrafter"/>
</dbReference>
<feature type="binding site" evidence="3">
    <location>
        <begin position="279"/>
        <end position="283"/>
    </location>
    <ligand>
        <name>FAD</name>
        <dbReference type="ChEBI" id="CHEBI:57692"/>
    </ligand>
</feature>
<evidence type="ECO:0000313" key="7">
    <source>
        <dbReference type="Proteomes" id="UP000029548"/>
    </source>
</evidence>
<sequence length="529" mass="58087">MTDDSVRPALVWFRDDLRTSDHAALAHAAEAGPAIGLYIAEKLPPGETVTDEPGSPPLGPRPLGGAAKWWLHHSLHALADRLAELGIELLVDAGDPREIVPRIAAELDAVTVTWQRRYAPGSRALDAEIKASLPSASSHPGHLLNEPWEVATKQGHPYKVFTPFSRAAADNLATAPDGGSAHQVPGLHGRAVSQDTLQATHAAIDALALTPDHPSRPEPDWASKFHRYWTPGEKGAHARLADFIGRLGEGPTPADRKASAADLEHRYATGRDYMALDATSRLSPHLRFGEISPRQAWDAVAEAIETGDITATDGESFLRELLWRDFAWHRRYHLPNLDTTNTRTSFDAFPWAWFPDDLDAPRAETPEVRPGGSAGHEGEEADVRAALSAWRSGVTGIGLVDAGMRELWATGHMHNRVRMLAGSLLTKNLGVHWRHGEEWFWDTLVDADEASNPFNWQWVAGCGDDAAPYFRIFNPETQATRYDPTGAYIRRWVPEYGTPAHVAPIVDLRESRAAALSAYELVKNTNPRP</sequence>
<accession>A0A095Y6S1</accession>
<dbReference type="EMBL" id="JRNE01000026">
    <property type="protein sequence ID" value="KGF18140.1"/>
    <property type="molecule type" value="Genomic_DNA"/>
</dbReference>
<dbReference type="InterPro" id="IPR006050">
    <property type="entry name" value="DNA_photolyase_N"/>
</dbReference>
<dbReference type="GO" id="GO:0003677">
    <property type="term" value="F:DNA binding"/>
    <property type="evidence" value="ECO:0007669"/>
    <property type="project" value="TreeGrafter"/>
</dbReference>
<dbReference type="SUPFAM" id="SSF48173">
    <property type="entry name" value="Cryptochrome/photolyase FAD-binding domain"/>
    <property type="match status" value="1"/>
</dbReference>
<dbReference type="PROSITE" id="PS51645">
    <property type="entry name" value="PHR_CRY_ALPHA_BETA"/>
    <property type="match status" value="1"/>
</dbReference>
<dbReference type="AlphaFoldDB" id="A0A095Y6S1"/>
<feature type="site" description="Electron transfer via tryptophanyl radical" evidence="4">
    <location>
        <position position="433"/>
    </location>
</feature>
<feature type="site" description="Electron transfer via tryptophanyl radical" evidence="4">
    <location>
        <position position="351"/>
    </location>
</feature>
<name>A0A095Y6S1_9CORY</name>
<dbReference type="InterPro" id="IPR005101">
    <property type="entry name" value="Cryptochr/Photolyase_FAD-bd"/>
</dbReference>
<evidence type="ECO:0000256" key="4">
    <source>
        <dbReference type="PIRSR" id="PIRSR602081-2"/>
    </source>
</evidence>
<dbReference type="Proteomes" id="UP000029548">
    <property type="component" value="Unassembled WGS sequence"/>
</dbReference>
<dbReference type="InterPro" id="IPR002081">
    <property type="entry name" value="Cryptochrome/DNA_photolyase_1"/>
</dbReference>
<dbReference type="eggNOG" id="COG0415">
    <property type="taxonomic scope" value="Bacteria"/>
</dbReference>
<dbReference type="PANTHER" id="PTHR11455">
    <property type="entry name" value="CRYPTOCHROME"/>
    <property type="match status" value="1"/>
</dbReference>
<evidence type="ECO:0000259" key="5">
    <source>
        <dbReference type="PROSITE" id="PS51645"/>
    </source>
</evidence>
<organism evidence="6 7">
    <name type="scientific">Corynebacterium freneyi DNF00450</name>
    <dbReference type="NCBI Taxonomy" id="1287475"/>
    <lineage>
        <taxon>Bacteria</taxon>
        <taxon>Bacillati</taxon>
        <taxon>Actinomycetota</taxon>
        <taxon>Actinomycetes</taxon>
        <taxon>Mycobacteriales</taxon>
        <taxon>Corynebacteriaceae</taxon>
        <taxon>Corynebacterium</taxon>
    </lineage>
</organism>
<dbReference type="InterPro" id="IPR036134">
    <property type="entry name" value="Crypto/Photolyase_FAD-like_sf"/>
</dbReference>
<dbReference type="Gene3D" id="3.40.50.620">
    <property type="entry name" value="HUPs"/>
    <property type="match status" value="1"/>
</dbReference>
<evidence type="ECO:0000256" key="2">
    <source>
        <dbReference type="ARBA" id="ARBA00022827"/>
    </source>
</evidence>
<dbReference type="RefSeq" id="WP_035120527.1">
    <property type="nucleotide sequence ID" value="NZ_JRNE01000026.1"/>
</dbReference>
<feature type="binding site" evidence="3">
    <location>
        <position position="317"/>
    </location>
    <ligand>
        <name>FAD</name>
        <dbReference type="ChEBI" id="CHEBI:57692"/>
    </ligand>
</feature>
<keyword evidence="2 3" id="KW-0274">FAD</keyword>
<protein>
    <recommendedName>
        <fullName evidence="5">Photolyase/cryptochrome alpha/beta domain-containing protein</fullName>
    </recommendedName>
</protein>
<dbReference type="GO" id="GO:0071949">
    <property type="term" value="F:FAD binding"/>
    <property type="evidence" value="ECO:0007669"/>
    <property type="project" value="TreeGrafter"/>
</dbReference>
<dbReference type="InterPro" id="IPR014729">
    <property type="entry name" value="Rossmann-like_a/b/a_fold"/>
</dbReference>
<reference evidence="6 7" key="1">
    <citation type="submission" date="2014-07" db="EMBL/GenBank/DDBJ databases">
        <authorList>
            <person name="McCorrison J."/>
            <person name="Sanka R."/>
            <person name="Torralba M."/>
            <person name="Gillis M."/>
            <person name="Haft D.H."/>
            <person name="Methe B."/>
            <person name="Sutton G."/>
            <person name="Nelson K.E."/>
        </authorList>
    </citation>
    <scope>NUCLEOTIDE SEQUENCE [LARGE SCALE GENOMIC DNA]</scope>
    <source>
        <strain evidence="6 7">DNF00450</strain>
    </source>
</reference>
<gene>
    <name evidence="6" type="ORF">HMPREF1650_02565</name>
</gene>
<feature type="binding site" evidence="3">
    <location>
        <position position="267"/>
    </location>
    <ligand>
        <name>FAD</name>
        <dbReference type="ChEBI" id="CHEBI:57692"/>
    </ligand>
</feature>
<dbReference type="InterPro" id="IPR036155">
    <property type="entry name" value="Crypto/Photolyase_N_sf"/>
</dbReference>
<proteinExistence type="predicted"/>
<feature type="site" description="Electron transfer via tryptophanyl radical" evidence="4">
    <location>
        <position position="456"/>
    </location>
</feature>